<keyword evidence="2 13" id="KW-0378">Hydrolase</keyword>
<evidence type="ECO:0000256" key="4">
    <source>
        <dbReference type="ARBA" id="ARBA00039132"/>
    </source>
</evidence>
<evidence type="ECO:0000313" key="14">
    <source>
        <dbReference type="Proteomes" id="UP000294360"/>
    </source>
</evidence>
<dbReference type="Pfam" id="PF12697">
    <property type="entry name" value="Abhydrolase_6"/>
    <property type="match status" value="1"/>
</dbReference>
<proteinExistence type="predicted"/>
<name>A0A4U8Z0L4_METTU</name>
<evidence type="ECO:0000256" key="2">
    <source>
        <dbReference type="ARBA" id="ARBA00022801"/>
    </source>
</evidence>
<gene>
    <name evidence="13" type="ORF">MTUNDRAET4_1416</name>
</gene>
<sequence>MTLNVTAFKEQRLQSGTIILDTTGRIEHRRARRVVEEQALQIGILAPGEPQFLHVGEGAKARRIAFLRRAASASDGAGLVWLGGFRSIMRGEKASYLDRAAGEAGRAYVRFDYSGHGESEGCFEDSTIGLWLEEALAVVRALTEGPQILIGSSMGGWLALLAARALFAAGESARLRGLVLIAPAVDFTEKLIWDRMPAKARAALKAKGVWPRPSRYRPEPDPISRGLIEEGRRHLLLDATIRSHCPVHILQGMQDEDVPWRHALTLIEHMHGDPATLTLIKDGDHRLSRPEDLARIWAAVEGMDHHHLDNAASVV</sequence>
<reference evidence="13 14" key="1">
    <citation type="submission" date="2019-03" db="EMBL/GenBank/DDBJ databases">
        <authorList>
            <person name="Kox A.R. M."/>
        </authorList>
    </citation>
    <scope>NUCLEOTIDE SEQUENCE [LARGE SCALE GENOMIC DNA]</scope>
    <source>
        <strain evidence="13">MTUNDRAET4 annotated genome</strain>
    </source>
</reference>
<evidence type="ECO:0000256" key="10">
    <source>
        <dbReference type="ARBA" id="ARBA00047409"/>
    </source>
</evidence>
<comment type="catalytic activity">
    <reaction evidence="11">
        <text>mycophenolic acid O-acyl-beta-D-glucuronide + H2O = mycophenolate + D-glucuronate + H(+)</text>
        <dbReference type="Rhea" id="RHEA:34179"/>
        <dbReference type="ChEBI" id="CHEBI:15377"/>
        <dbReference type="ChEBI" id="CHEBI:15378"/>
        <dbReference type="ChEBI" id="CHEBI:58720"/>
        <dbReference type="ChEBI" id="CHEBI:62932"/>
        <dbReference type="ChEBI" id="CHEBI:66982"/>
        <dbReference type="EC" id="3.1.1.93"/>
    </reaction>
    <physiologicalReaction direction="left-to-right" evidence="11">
        <dbReference type="Rhea" id="RHEA:34180"/>
    </physiologicalReaction>
</comment>
<dbReference type="EC" id="3.1.1.93" evidence="4"/>
<dbReference type="AlphaFoldDB" id="A0A4U8Z0L4"/>
<evidence type="ECO:0000256" key="8">
    <source>
        <dbReference type="ARBA" id="ARBA00042704"/>
    </source>
</evidence>
<dbReference type="InterPro" id="IPR000073">
    <property type="entry name" value="AB_hydrolase_1"/>
</dbReference>
<dbReference type="EC" id="3.1.2.22" evidence="1"/>
<evidence type="ECO:0000256" key="1">
    <source>
        <dbReference type="ARBA" id="ARBA00012423"/>
    </source>
</evidence>
<keyword evidence="3" id="KW-0809">Transit peptide</keyword>
<evidence type="ECO:0000259" key="12">
    <source>
        <dbReference type="Pfam" id="PF12697"/>
    </source>
</evidence>
<dbReference type="InterPro" id="IPR029058">
    <property type="entry name" value="AB_hydrolase_fold"/>
</dbReference>
<dbReference type="GO" id="GO:0008474">
    <property type="term" value="F:palmitoyl-(protein) hydrolase activity"/>
    <property type="evidence" value="ECO:0007669"/>
    <property type="project" value="UniProtKB-EC"/>
</dbReference>
<dbReference type="SUPFAM" id="SSF53474">
    <property type="entry name" value="alpha/beta-Hydrolases"/>
    <property type="match status" value="1"/>
</dbReference>
<dbReference type="EMBL" id="LR536450">
    <property type="protein sequence ID" value="VFU08309.1"/>
    <property type="molecule type" value="Genomic_DNA"/>
</dbReference>
<organism evidence="13 14">
    <name type="scientific">Methylocella tundrae</name>
    <dbReference type="NCBI Taxonomy" id="227605"/>
    <lineage>
        <taxon>Bacteria</taxon>
        <taxon>Pseudomonadati</taxon>
        <taxon>Pseudomonadota</taxon>
        <taxon>Alphaproteobacteria</taxon>
        <taxon>Hyphomicrobiales</taxon>
        <taxon>Beijerinckiaceae</taxon>
        <taxon>Methylocella</taxon>
    </lineage>
</organism>
<protein>
    <recommendedName>
        <fullName evidence="5">Palmitoyl-protein thioesterase ABHD10, mitochondrial</fullName>
        <ecNumber evidence="4">3.1.1.93</ecNumber>
        <ecNumber evidence="1">3.1.2.22</ecNumber>
    </recommendedName>
    <alternativeName>
        <fullName evidence="7">Acyl-protein thioesterase ABHD10</fullName>
    </alternativeName>
    <alternativeName>
        <fullName evidence="8">Alpha/beta hydrolase domain-containing protein 10</fullName>
    </alternativeName>
    <alternativeName>
        <fullName evidence="6">Mycophenolic acid acyl-glucuronide esterase, mitochondrial</fullName>
    </alternativeName>
</protein>
<dbReference type="Proteomes" id="UP000294360">
    <property type="component" value="Chromosome"/>
</dbReference>
<dbReference type="KEGG" id="mtun:MTUNDRAET4_1416"/>
<accession>A0A4U8Z0L4</accession>
<comment type="catalytic activity">
    <reaction evidence="10">
        <text>S-hexadecanoyl-L-cysteinyl-[protein] + H2O = L-cysteinyl-[protein] + hexadecanoate + H(+)</text>
        <dbReference type="Rhea" id="RHEA:19233"/>
        <dbReference type="Rhea" id="RHEA-COMP:10131"/>
        <dbReference type="Rhea" id="RHEA-COMP:11032"/>
        <dbReference type="ChEBI" id="CHEBI:7896"/>
        <dbReference type="ChEBI" id="CHEBI:15377"/>
        <dbReference type="ChEBI" id="CHEBI:15378"/>
        <dbReference type="ChEBI" id="CHEBI:29950"/>
        <dbReference type="ChEBI" id="CHEBI:74151"/>
        <dbReference type="EC" id="3.1.2.22"/>
    </reaction>
    <physiologicalReaction direction="left-to-right" evidence="10">
        <dbReference type="Rhea" id="RHEA:19234"/>
    </physiologicalReaction>
</comment>
<evidence type="ECO:0000256" key="3">
    <source>
        <dbReference type="ARBA" id="ARBA00022946"/>
    </source>
</evidence>
<dbReference type="PANTHER" id="PTHR16138:SF7">
    <property type="entry name" value="PALMITOYL-PROTEIN THIOESTERASE ABHD10, MITOCHONDRIAL"/>
    <property type="match status" value="1"/>
</dbReference>
<dbReference type="OrthoDB" id="9813296at2"/>
<dbReference type="PANTHER" id="PTHR16138">
    <property type="entry name" value="MYCOPHENOLIC ACID ACYL-GLUCURONIDE ESTERASE, MITOCHONDRIAL"/>
    <property type="match status" value="1"/>
</dbReference>
<evidence type="ECO:0000256" key="5">
    <source>
        <dbReference type="ARBA" id="ARBA00039314"/>
    </source>
</evidence>
<evidence type="ECO:0000313" key="13">
    <source>
        <dbReference type="EMBL" id="VFU08309.1"/>
    </source>
</evidence>
<feature type="domain" description="AB hydrolase-1" evidence="12">
    <location>
        <begin position="94"/>
        <end position="295"/>
    </location>
</feature>
<evidence type="ECO:0000256" key="6">
    <source>
        <dbReference type="ARBA" id="ARBA00041520"/>
    </source>
</evidence>
<comment type="function">
    <text evidence="9">Acts as an acyl-protein thioesterase that hydrolyzes fatty acids from acylated residues in proteins. Regulates the mitochondrial S-depalmitoylation of the nucleophilic active site residue of peroxiredoxin-5/PRDX5, a key antioxidant protein, therefore modulating mitochondrial antioxidant ability. Also catalyzes the deglucuronidation of mycophenolic acid acyl-glucuronide, an active metabolite of the immunosuppressant drug mycophenolate.</text>
</comment>
<dbReference type="InterPro" id="IPR052382">
    <property type="entry name" value="ABHD10_acyl-thioesterase"/>
</dbReference>
<dbReference type="GO" id="GO:0102390">
    <property type="term" value="F:mycophenolic acid acyl-glucuronide esterase activity"/>
    <property type="evidence" value="ECO:0007669"/>
    <property type="project" value="UniProtKB-EC"/>
</dbReference>
<evidence type="ECO:0000256" key="11">
    <source>
        <dbReference type="ARBA" id="ARBA00047972"/>
    </source>
</evidence>
<evidence type="ECO:0000256" key="7">
    <source>
        <dbReference type="ARBA" id="ARBA00042645"/>
    </source>
</evidence>
<dbReference type="Gene3D" id="3.40.50.1820">
    <property type="entry name" value="alpha/beta hydrolase"/>
    <property type="match status" value="1"/>
</dbReference>
<evidence type="ECO:0000256" key="9">
    <source>
        <dbReference type="ARBA" id="ARBA00046047"/>
    </source>
</evidence>